<protein>
    <submittedName>
        <fullName evidence="4">Mannose-specific lectin 3-like</fullName>
    </submittedName>
</protein>
<keyword evidence="3" id="KW-1185">Reference proteome</keyword>
<proteinExistence type="predicted"/>
<dbReference type="Gene3D" id="2.90.10.10">
    <property type="entry name" value="Bulb-type lectin domain"/>
    <property type="match status" value="2"/>
</dbReference>
<feature type="chain" id="PRO_5026659303" evidence="1">
    <location>
        <begin position="26"/>
        <end position="280"/>
    </location>
</feature>
<dbReference type="AlphaFoldDB" id="A0A6I9S0B8"/>
<evidence type="ECO:0000259" key="2">
    <source>
        <dbReference type="PROSITE" id="PS50927"/>
    </source>
</evidence>
<dbReference type="SMART" id="SM00108">
    <property type="entry name" value="B_lectin"/>
    <property type="match status" value="2"/>
</dbReference>
<dbReference type="RefSeq" id="XP_010931234.1">
    <property type="nucleotide sequence ID" value="XM_010932932.1"/>
</dbReference>
<dbReference type="InterPro" id="IPR036426">
    <property type="entry name" value="Bulb-type_lectin_dom_sf"/>
</dbReference>
<dbReference type="InParanoid" id="A0A6I9S0B8"/>
<dbReference type="Proteomes" id="UP000504607">
    <property type="component" value="Chromosome 10"/>
</dbReference>
<dbReference type="InterPro" id="IPR001480">
    <property type="entry name" value="Bulb-type_lectin_dom"/>
</dbReference>
<evidence type="ECO:0000313" key="3">
    <source>
        <dbReference type="Proteomes" id="UP000504607"/>
    </source>
</evidence>
<accession>A0A6I9S0B8</accession>
<name>A0A6I9S0B8_ELAGV</name>
<evidence type="ECO:0000256" key="1">
    <source>
        <dbReference type="SAM" id="SignalP"/>
    </source>
</evidence>
<dbReference type="SUPFAM" id="SSF51110">
    <property type="entry name" value="alpha-D-mannose-specific plant lectins"/>
    <property type="match status" value="2"/>
</dbReference>
<dbReference type="GO" id="GO:0051707">
    <property type="term" value="P:response to other organism"/>
    <property type="evidence" value="ECO:0007669"/>
    <property type="project" value="UniProtKB-ARBA"/>
</dbReference>
<dbReference type="KEGG" id="egu:105052190"/>
<keyword evidence="1" id="KW-0732">Signal</keyword>
<evidence type="ECO:0000313" key="4">
    <source>
        <dbReference type="RefSeq" id="XP_010931234.1"/>
    </source>
</evidence>
<organism evidence="3 4">
    <name type="scientific">Elaeis guineensis var. tenera</name>
    <name type="common">Oil palm</name>
    <dbReference type="NCBI Taxonomy" id="51953"/>
    <lineage>
        <taxon>Eukaryota</taxon>
        <taxon>Viridiplantae</taxon>
        <taxon>Streptophyta</taxon>
        <taxon>Embryophyta</taxon>
        <taxon>Tracheophyta</taxon>
        <taxon>Spermatophyta</taxon>
        <taxon>Magnoliopsida</taxon>
        <taxon>Liliopsida</taxon>
        <taxon>Arecaceae</taxon>
        <taxon>Arecoideae</taxon>
        <taxon>Cocoseae</taxon>
        <taxon>Elaeidinae</taxon>
        <taxon>Elaeis</taxon>
    </lineage>
</organism>
<feature type="domain" description="Bulb-type lectin" evidence="2">
    <location>
        <begin position="153"/>
        <end position="269"/>
    </location>
</feature>
<gene>
    <name evidence="4" type="primary">LOC105052190</name>
</gene>
<dbReference type="OrthoDB" id="1884773at2759"/>
<sequence length="280" mass="31598">MASATSVRLLILLLTFGLLSRPGSATDFVIYSDPPTALLPGQMFHYDLTPQGIAYGKASLVMQPDCSLVLYFHGEKTWATNTTGLGDNCYLTIDSNGEAILHQRNIHYPARRSNLTSVLGSYAFLLQWNEGLGIYGPAIWSSSNEGELSDPEPSNITTDYVFYSYSVLPIGKILEYKNYRLVLKDDYNVVLLDTNTGEINWQTNTYSPLHDCFTTLDANGELFVEHNRRDILWRSNVTSTSYLYIFVLRYDAKLVIYGPQLWTTKPFGRCMGLYFEKLVG</sequence>
<reference evidence="4" key="1">
    <citation type="submission" date="2025-08" db="UniProtKB">
        <authorList>
            <consortium name="RefSeq"/>
        </authorList>
    </citation>
    <scope>IDENTIFICATION</scope>
</reference>
<dbReference type="GeneID" id="105052190"/>
<feature type="signal peptide" evidence="1">
    <location>
        <begin position="1"/>
        <end position="25"/>
    </location>
</feature>
<dbReference type="PROSITE" id="PS50927">
    <property type="entry name" value="BULB_LECTIN"/>
    <property type="match status" value="1"/>
</dbReference>